<proteinExistence type="predicted"/>
<comment type="caution">
    <text evidence="1">The sequence shown here is derived from an EMBL/GenBank/DDBJ whole genome shotgun (WGS) entry which is preliminary data.</text>
</comment>
<organism evidence="1 2">
    <name type="scientific">Cronobacter condimenti 1330</name>
    <dbReference type="NCBI Taxonomy" id="1073999"/>
    <lineage>
        <taxon>Bacteria</taxon>
        <taxon>Pseudomonadati</taxon>
        <taxon>Pseudomonadota</taxon>
        <taxon>Gammaproteobacteria</taxon>
        <taxon>Enterobacterales</taxon>
        <taxon>Enterobacteriaceae</taxon>
        <taxon>Cronobacter</taxon>
    </lineage>
</organism>
<evidence type="ECO:0000313" key="1">
    <source>
        <dbReference type="EMBL" id="CCJ73091.1"/>
    </source>
</evidence>
<dbReference type="EMBL" id="CAKW01000090">
    <property type="protein sequence ID" value="CCJ73091.1"/>
    <property type="molecule type" value="Genomic_DNA"/>
</dbReference>
<gene>
    <name evidence="1" type="ORF">BN137_2462</name>
</gene>
<dbReference type="Proteomes" id="UP000009340">
    <property type="component" value="Unassembled WGS sequence"/>
</dbReference>
<dbReference type="AlphaFoldDB" id="K8A145"/>
<reference evidence="1" key="1">
    <citation type="submission" date="2012-07" db="EMBL/GenBank/DDBJ databases">
        <authorList>
            <person name="Cummings C."/>
        </authorList>
    </citation>
    <scope>NUCLEOTIDE SEQUENCE</scope>
    <source>
        <strain evidence="1">1330</strain>
    </source>
</reference>
<accession>K8A145</accession>
<protein>
    <submittedName>
        <fullName evidence="1">Uncharacterized protein</fullName>
    </submittedName>
</protein>
<evidence type="ECO:0000313" key="2">
    <source>
        <dbReference type="Proteomes" id="UP000009340"/>
    </source>
</evidence>
<sequence length="39" mass="3909">MASPAGLWLLLCNSQRAPVTGGALAAHSVAGVPAFRYGP</sequence>
<name>K8A145_9ENTR</name>